<evidence type="ECO:0000313" key="2">
    <source>
        <dbReference type="EMBL" id="KGN82433.1"/>
    </source>
</evidence>
<dbReference type="RefSeq" id="WP_036850680.1">
    <property type="nucleotide sequence ID" value="NZ_JQJD01000010.1"/>
</dbReference>
<dbReference type="InterPro" id="IPR005801">
    <property type="entry name" value="ADC_synthase"/>
</dbReference>
<evidence type="ECO:0000313" key="3">
    <source>
        <dbReference type="Proteomes" id="UP000030125"/>
    </source>
</evidence>
<dbReference type="InterPro" id="IPR015890">
    <property type="entry name" value="Chorismate_C"/>
</dbReference>
<comment type="caution">
    <text evidence="2">The sequence shown here is derived from an EMBL/GenBank/DDBJ whole genome shotgun (WGS) entry which is preliminary data.</text>
</comment>
<organism evidence="2 3">
    <name type="scientific">Porphyromonas cangingivalis</name>
    <dbReference type="NCBI Taxonomy" id="36874"/>
    <lineage>
        <taxon>Bacteria</taxon>
        <taxon>Pseudomonadati</taxon>
        <taxon>Bacteroidota</taxon>
        <taxon>Bacteroidia</taxon>
        <taxon>Bacteroidales</taxon>
        <taxon>Porphyromonadaceae</taxon>
        <taxon>Porphyromonas</taxon>
    </lineage>
</organism>
<dbReference type="Proteomes" id="UP000030125">
    <property type="component" value="Unassembled WGS sequence"/>
</dbReference>
<dbReference type="PANTHER" id="PTHR11236">
    <property type="entry name" value="AMINOBENZOATE/ANTHRANILATE SYNTHASE"/>
    <property type="match status" value="1"/>
</dbReference>
<protein>
    <submittedName>
        <fullName evidence="2">Aminobenzoate synthetase</fullName>
    </submittedName>
</protein>
<evidence type="ECO:0000259" key="1">
    <source>
        <dbReference type="Pfam" id="PF00425"/>
    </source>
</evidence>
<accession>A0A0A2EU55</accession>
<dbReference type="Gene3D" id="3.60.120.10">
    <property type="entry name" value="Anthranilate synthase"/>
    <property type="match status" value="1"/>
</dbReference>
<dbReference type="GO" id="GO:0046820">
    <property type="term" value="F:4-amino-4-deoxychorismate synthase activity"/>
    <property type="evidence" value="ECO:0007669"/>
    <property type="project" value="TreeGrafter"/>
</dbReference>
<dbReference type="InterPro" id="IPR019999">
    <property type="entry name" value="Anth_synth_I-like"/>
</dbReference>
<dbReference type="OrthoDB" id="9803598at2"/>
<proteinExistence type="predicted"/>
<gene>
    <name evidence="2" type="ORF">HQ35_02440</name>
</gene>
<sequence length="330" mass="37138">MTGSYEKSYREVIEEINAFGKRREACLFILDFEQKKGIFIPNPMAQEEVLFSINGSTNASSVAPQKGITLHANPIPYEVYKKKFDIVDHGLRRGDTFLCNLTVSTPVQLNAHLRDVFFATQARYKLYVPGRFVCFSPEIFITINAQGEIASHPMKGTIDASIPNAEEIILNDYKETAEHNTIVDLIRNDLNIVSDYVRVERFRYIDAIQLPNGRGLLQVSSKIVGRLSQQYHDRLGTIIDRLLPAGSISGAPKEATLDIIRRAEDDPRGYYTGIVGYYDGKTLDTGVLIRFIEEVGDGHKNFRSGGGITINSNPEEEYKEVIQKVYIPLL</sequence>
<feature type="domain" description="Chorismate-utilising enzyme C-terminal" evidence="1">
    <location>
        <begin position="78"/>
        <end position="324"/>
    </location>
</feature>
<dbReference type="eggNOG" id="COG0147">
    <property type="taxonomic scope" value="Bacteria"/>
</dbReference>
<name>A0A0A2EU55_PORCN</name>
<dbReference type="EMBL" id="JQJD01000010">
    <property type="protein sequence ID" value="KGN82433.1"/>
    <property type="molecule type" value="Genomic_DNA"/>
</dbReference>
<reference evidence="2 3" key="1">
    <citation type="submission" date="2014-08" db="EMBL/GenBank/DDBJ databases">
        <title>Porphyromonas cangingivalis strain:COT-109_OH1386 Genome sequencing.</title>
        <authorList>
            <person name="Wallis C."/>
            <person name="Deusch O."/>
            <person name="O'Flynn C."/>
            <person name="Davis I."/>
            <person name="Jospin G."/>
            <person name="Darling A.E."/>
            <person name="Coil D.A."/>
            <person name="Alexiev A."/>
            <person name="Horsfall A."/>
            <person name="Kirkwood N."/>
            <person name="Harris S."/>
            <person name="Eisen J.A."/>
        </authorList>
    </citation>
    <scope>NUCLEOTIDE SEQUENCE [LARGE SCALE GENOMIC DNA]</scope>
    <source>
        <strain evidence="3">COT-109 OH1386</strain>
    </source>
</reference>
<dbReference type="NCBIfam" id="NF005486">
    <property type="entry name" value="PRK07093.1"/>
    <property type="match status" value="1"/>
</dbReference>
<dbReference type="PANTHER" id="PTHR11236:SF50">
    <property type="entry name" value="AMINODEOXYCHORISMATE SYNTHASE COMPONENT 1"/>
    <property type="match status" value="1"/>
</dbReference>
<dbReference type="GO" id="GO:0000162">
    <property type="term" value="P:L-tryptophan biosynthetic process"/>
    <property type="evidence" value="ECO:0007669"/>
    <property type="project" value="TreeGrafter"/>
</dbReference>
<dbReference type="SUPFAM" id="SSF56322">
    <property type="entry name" value="ADC synthase"/>
    <property type="match status" value="1"/>
</dbReference>
<dbReference type="Pfam" id="PF00425">
    <property type="entry name" value="Chorismate_bind"/>
    <property type="match status" value="1"/>
</dbReference>
<keyword evidence="3" id="KW-1185">Reference proteome</keyword>
<dbReference type="PRINTS" id="PR00095">
    <property type="entry name" value="ANTSNTHASEI"/>
</dbReference>
<dbReference type="AlphaFoldDB" id="A0A0A2EU55"/>
<dbReference type="STRING" id="36874.HQ34_04815"/>